<evidence type="ECO:0000256" key="1">
    <source>
        <dbReference type="ARBA" id="ARBA00005859"/>
    </source>
</evidence>
<dbReference type="GO" id="GO:0005737">
    <property type="term" value="C:cytoplasm"/>
    <property type="evidence" value="ECO:0007669"/>
    <property type="project" value="InterPro"/>
</dbReference>
<dbReference type="GO" id="GO:0008795">
    <property type="term" value="F:NAD+ synthase activity"/>
    <property type="evidence" value="ECO:0007669"/>
    <property type="project" value="UniProtKB-UniRule"/>
</dbReference>
<feature type="binding site" evidence="8">
    <location>
        <begin position="34"/>
        <end position="41"/>
    </location>
    <ligand>
        <name>ATP</name>
        <dbReference type="ChEBI" id="CHEBI:30616"/>
    </ligand>
</feature>
<evidence type="ECO:0000313" key="12">
    <source>
        <dbReference type="EMBL" id="OGG02863.1"/>
    </source>
</evidence>
<keyword evidence="2 8" id="KW-0436">Ligase</keyword>
<evidence type="ECO:0000256" key="9">
    <source>
        <dbReference type="RuleBase" id="RU003811"/>
    </source>
</evidence>
<dbReference type="EC" id="6.3.1.5" evidence="8 10"/>
<feature type="binding site" description="in other chain" evidence="8">
    <location>
        <position position="119"/>
    </location>
    <ligand>
        <name>deamido-NAD(+)</name>
        <dbReference type="ChEBI" id="CHEBI:58437"/>
        <note>ligand shared between two neighboring subunits</note>
    </ligand>
</feature>
<keyword evidence="6 8" id="KW-0460">Magnesium</keyword>
<keyword evidence="5 8" id="KW-0067">ATP-binding</keyword>
<feature type="domain" description="NAD/GMP synthase" evidence="11">
    <location>
        <begin position="13"/>
        <end position="254"/>
    </location>
</feature>
<comment type="caution">
    <text evidence="8">Lacks conserved residue(s) required for the propagation of feature annotation.</text>
</comment>
<dbReference type="EMBL" id="MFJA01000048">
    <property type="protein sequence ID" value="OGG02863.1"/>
    <property type="molecule type" value="Genomic_DNA"/>
</dbReference>
<dbReference type="NCBIfam" id="TIGR00552">
    <property type="entry name" value="nadE"/>
    <property type="match status" value="1"/>
</dbReference>
<comment type="similarity">
    <text evidence="1 8 9">Belongs to the NAD synthetase family.</text>
</comment>
<dbReference type="SUPFAM" id="SSF52402">
    <property type="entry name" value="Adenine nucleotide alpha hydrolases-like"/>
    <property type="match status" value="1"/>
</dbReference>
<feature type="binding site" evidence="8">
    <location>
        <position position="168"/>
    </location>
    <ligand>
        <name>ATP</name>
        <dbReference type="ChEBI" id="CHEBI:30616"/>
    </ligand>
</feature>
<evidence type="ECO:0000313" key="13">
    <source>
        <dbReference type="Proteomes" id="UP000176665"/>
    </source>
</evidence>
<comment type="function">
    <text evidence="8">Catalyzes the ATP-dependent amidation of deamido-NAD to form NAD. Uses ammonia as a nitrogen source.</text>
</comment>
<gene>
    <name evidence="8" type="primary">nadE</name>
    <name evidence="12" type="ORF">A2W14_06465</name>
</gene>
<dbReference type="PANTHER" id="PTHR23090">
    <property type="entry name" value="NH 3 /GLUTAMINE-DEPENDENT NAD + SYNTHETASE"/>
    <property type="match status" value="1"/>
</dbReference>
<evidence type="ECO:0000256" key="7">
    <source>
        <dbReference type="ARBA" id="ARBA00023027"/>
    </source>
</evidence>
<keyword evidence="7 8" id="KW-0520">NAD</keyword>
<dbReference type="GO" id="GO:0046872">
    <property type="term" value="F:metal ion binding"/>
    <property type="evidence" value="ECO:0007669"/>
    <property type="project" value="UniProtKB-KW"/>
</dbReference>
<comment type="pathway">
    <text evidence="8">Cofactor biosynthesis; NAD(+) biosynthesis; NAD(+) from deamido-NAD(+) (ammonia route): step 1/1.</text>
</comment>
<evidence type="ECO:0000256" key="10">
    <source>
        <dbReference type="RuleBase" id="RU003812"/>
    </source>
</evidence>
<dbReference type="GO" id="GO:0004359">
    <property type="term" value="F:glutaminase activity"/>
    <property type="evidence" value="ECO:0007669"/>
    <property type="project" value="InterPro"/>
</dbReference>
<sequence length="260" mass="29530">MVDLLIDAKKTTEETVSFIRNTVKKAGFNKVVIGLSGGVDSAASCTLAVKALGVENVLGVILPYGDFYKEAVSDAGILAKELNLPSKNLITVDIKPLVENYLHSNPDMDKLRTGNFIVRTRMMIIYDLAKKYKALVLGTENKTEFLLGYFTRFGDEASDIEPIRELYKTQVWQLARYLEVPSNIIEKKPTAGMWLGQTDEGELGFSYKDADRILFLHIDKKLSEKEIIEKGFKVEIVKKVINRVRENEFKHKLPYTQRKY</sequence>
<evidence type="ECO:0000259" key="11">
    <source>
        <dbReference type="Pfam" id="PF02540"/>
    </source>
</evidence>
<evidence type="ECO:0000256" key="8">
    <source>
        <dbReference type="HAMAP-Rule" id="MF_00193"/>
    </source>
</evidence>
<comment type="caution">
    <text evidence="12">The sequence shown here is derived from an EMBL/GenBank/DDBJ whole genome shotgun (WGS) entry which is preliminary data.</text>
</comment>
<evidence type="ECO:0000256" key="4">
    <source>
        <dbReference type="ARBA" id="ARBA00022741"/>
    </source>
</evidence>
<dbReference type="InterPro" id="IPR022310">
    <property type="entry name" value="NAD/GMP_synthase"/>
</dbReference>
<dbReference type="GO" id="GO:0003952">
    <property type="term" value="F:NAD+ synthase (glutamine-hydrolyzing) activity"/>
    <property type="evidence" value="ECO:0007669"/>
    <property type="project" value="InterPro"/>
</dbReference>
<dbReference type="Pfam" id="PF02540">
    <property type="entry name" value="NAD_synthase"/>
    <property type="match status" value="1"/>
</dbReference>
<dbReference type="AlphaFoldDB" id="A0A1F5YS17"/>
<name>A0A1F5YS17_9BACT</name>
<keyword evidence="4 8" id="KW-0547">Nucleotide-binding</keyword>
<proteinExistence type="inferred from homology"/>
<evidence type="ECO:0000256" key="5">
    <source>
        <dbReference type="ARBA" id="ARBA00022840"/>
    </source>
</evidence>
<dbReference type="InterPro" id="IPR022926">
    <property type="entry name" value="NH(3)-dep_NAD(+)_synth"/>
</dbReference>
<dbReference type="HAMAP" id="MF_00193">
    <property type="entry name" value="NadE_ammonia_dep"/>
    <property type="match status" value="1"/>
</dbReference>
<dbReference type="FunFam" id="3.40.50.620:FF:000106">
    <property type="entry name" value="Glutamine-dependent NAD(+) synthetase"/>
    <property type="match status" value="1"/>
</dbReference>
<dbReference type="STRING" id="1798371.A2W14_06465"/>
<feature type="binding site" evidence="8">
    <location>
        <position position="190"/>
    </location>
    <ligand>
        <name>ATP</name>
        <dbReference type="ChEBI" id="CHEBI:30616"/>
    </ligand>
</feature>
<dbReference type="Proteomes" id="UP000176665">
    <property type="component" value="Unassembled WGS sequence"/>
</dbReference>
<dbReference type="GO" id="GO:0005524">
    <property type="term" value="F:ATP binding"/>
    <property type="evidence" value="ECO:0007669"/>
    <property type="project" value="UniProtKB-UniRule"/>
</dbReference>
<dbReference type="NCBIfam" id="NF010587">
    <property type="entry name" value="PRK13980.1"/>
    <property type="match status" value="1"/>
</dbReference>
<comment type="catalytic activity">
    <reaction evidence="8 10">
        <text>deamido-NAD(+) + NH4(+) + ATP = AMP + diphosphate + NAD(+) + H(+)</text>
        <dbReference type="Rhea" id="RHEA:21188"/>
        <dbReference type="ChEBI" id="CHEBI:15378"/>
        <dbReference type="ChEBI" id="CHEBI:28938"/>
        <dbReference type="ChEBI" id="CHEBI:30616"/>
        <dbReference type="ChEBI" id="CHEBI:33019"/>
        <dbReference type="ChEBI" id="CHEBI:57540"/>
        <dbReference type="ChEBI" id="CHEBI:58437"/>
        <dbReference type="ChEBI" id="CHEBI:456215"/>
        <dbReference type="EC" id="6.3.1.5"/>
    </reaction>
</comment>
<dbReference type="CDD" id="cd00553">
    <property type="entry name" value="NAD_synthase"/>
    <property type="match status" value="1"/>
</dbReference>
<protein>
    <recommendedName>
        <fullName evidence="8 10">NH(3)-dependent NAD(+) synthetase</fullName>
        <ecNumber evidence="8 10">6.3.1.5</ecNumber>
    </recommendedName>
</protein>
<keyword evidence="3 8" id="KW-0479">Metal-binding</keyword>
<dbReference type="UniPathway" id="UPA00253">
    <property type="reaction ID" value="UER00333"/>
</dbReference>
<evidence type="ECO:0000256" key="3">
    <source>
        <dbReference type="ARBA" id="ARBA00022723"/>
    </source>
</evidence>
<dbReference type="Gene3D" id="3.40.50.620">
    <property type="entry name" value="HUPs"/>
    <property type="match status" value="1"/>
</dbReference>
<reference evidence="12 13" key="1">
    <citation type="journal article" date="2016" name="Nat. Commun.">
        <title>Thousands of microbial genomes shed light on interconnected biogeochemical processes in an aquifer system.</title>
        <authorList>
            <person name="Anantharaman K."/>
            <person name="Brown C.T."/>
            <person name="Hug L.A."/>
            <person name="Sharon I."/>
            <person name="Castelle C.J."/>
            <person name="Probst A.J."/>
            <person name="Thomas B.C."/>
            <person name="Singh A."/>
            <person name="Wilkins M.J."/>
            <person name="Karaoz U."/>
            <person name="Brodie E.L."/>
            <person name="Williams K.H."/>
            <person name="Hubbard S.S."/>
            <person name="Banfield J.F."/>
        </authorList>
    </citation>
    <scope>NUCLEOTIDE SEQUENCE [LARGE SCALE GENOMIC DNA]</scope>
</reference>
<comment type="subunit">
    <text evidence="8">Homodimer.</text>
</comment>
<feature type="binding site" evidence="8">
    <location>
        <position position="159"/>
    </location>
    <ligand>
        <name>deamido-NAD(+)</name>
        <dbReference type="ChEBI" id="CHEBI:58437"/>
        <note>ligand shared between two neighboring subunits</note>
    </ligand>
</feature>
<feature type="binding site" evidence="8">
    <location>
        <position position="144"/>
    </location>
    <ligand>
        <name>Mg(2+)</name>
        <dbReference type="ChEBI" id="CHEBI:18420"/>
    </ligand>
</feature>
<dbReference type="InterPro" id="IPR014729">
    <property type="entry name" value="Rossmann-like_a/b/a_fold"/>
</dbReference>
<dbReference type="PANTHER" id="PTHR23090:SF9">
    <property type="entry name" value="GLUTAMINE-DEPENDENT NAD(+) SYNTHETASE"/>
    <property type="match status" value="1"/>
</dbReference>
<dbReference type="GO" id="GO:0009435">
    <property type="term" value="P:NAD+ biosynthetic process"/>
    <property type="evidence" value="ECO:0007669"/>
    <property type="project" value="UniProtKB-UniRule"/>
</dbReference>
<feature type="binding site" evidence="8">
    <location>
        <position position="40"/>
    </location>
    <ligand>
        <name>Mg(2+)</name>
        <dbReference type="ChEBI" id="CHEBI:18420"/>
    </ligand>
</feature>
<evidence type="ECO:0000256" key="2">
    <source>
        <dbReference type="ARBA" id="ARBA00022598"/>
    </source>
</evidence>
<feature type="binding site" evidence="8">
    <location>
        <position position="139"/>
    </location>
    <ligand>
        <name>ATP</name>
        <dbReference type="ChEBI" id="CHEBI:30616"/>
    </ligand>
</feature>
<organism evidence="12 13">
    <name type="scientific">Candidatus Gottesmanbacteria bacterium RBG_16_37_8</name>
    <dbReference type="NCBI Taxonomy" id="1798371"/>
    <lineage>
        <taxon>Bacteria</taxon>
        <taxon>Candidatus Gottesmaniibacteriota</taxon>
    </lineage>
</organism>
<evidence type="ECO:0000256" key="6">
    <source>
        <dbReference type="ARBA" id="ARBA00022842"/>
    </source>
</evidence>
<dbReference type="InterPro" id="IPR003694">
    <property type="entry name" value="NAD_synthase"/>
</dbReference>
<accession>A0A1F5YS17</accession>